<dbReference type="InterPro" id="IPR036097">
    <property type="entry name" value="HisK_dim/P_sf"/>
</dbReference>
<dbReference type="CDD" id="cd00082">
    <property type="entry name" value="HisKA"/>
    <property type="match status" value="1"/>
</dbReference>
<keyword evidence="4" id="KW-0597">Phosphoprotein</keyword>
<sequence length="452" mass="49884">MIRFKSIISRIVILHVVAVIITSIFMSLALSWLLNYATDNIHNKAMEEQAVSVGEHLSAKADGSLELDLPLDLLGLYSQAYGRYSYAVIDNQGRVLFSSLKDQTALFPADTESSDVEFLQHKRGDATVSGASVKKTVGDRTVWIQTGEDLANRDVLIDDIVADFYKNVGWITLPILLVLLIADIAIFRRALRPLWQASEIARNIGPTRTGLRLPTEEIPREVRPLVSAVNQALDRLEEGLRIQRDFTADAAHELRTPLSILRTRLDILKDEQTGQALRQDVDGMAHIISQLLDIAELDAFVVDPSEKADLRSVAAEVAEFVAPLALAQGKDVALLGAKEPVWVKGNPEMLSRAIRNLAENAINHTAPGTTVEFVVEEKGMVSVLDHGPGVAEGERKLIFQRFWRRDRRKAGSTGLGLSIVQRIAELHSATITLKTRHPTGACFSLEFIPLNS</sequence>
<evidence type="ECO:0000256" key="3">
    <source>
        <dbReference type="ARBA" id="ARBA00012438"/>
    </source>
</evidence>
<dbReference type="EMBL" id="LT670817">
    <property type="protein sequence ID" value="SHH68103.1"/>
    <property type="molecule type" value="Genomic_DNA"/>
</dbReference>
<evidence type="ECO:0000256" key="7">
    <source>
        <dbReference type="ARBA" id="ARBA00022777"/>
    </source>
</evidence>
<dbReference type="SMART" id="SM00304">
    <property type="entry name" value="HAMP"/>
    <property type="match status" value="1"/>
</dbReference>
<dbReference type="InterPro" id="IPR003660">
    <property type="entry name" value="HAMP_dom"/>
</dbReference>
<dbReference type="PANTHER" id="PTHR45436:SF15">
    <property type="entry name" value="SENSOR HISTIDINE KINASE CUSS"/>
    <property type="match status" value="1"/>
</dbReference>
<dbReference type="PROSITE" id="PS50885">
    <property type="entry name" value="HAMP"/>
    <property type="match status" value="1"/>
</dbReference>
<gene>
    <name evidence="14" type="ORF">SAMN05443248_5664</name>
</gene>
<dbReference type="AlphaFoldDB" id="A0A1M5UZI7"/>
<dbReference type="SUPFAM" id="SSF55874">
    <property type="entry name" value="ATPase domain of HSP90 chaperone/DNA topoisomerase II/histidine kinase"/>
    <property type="match status" value="1"/>
</dbReference>
<feature type="transmembrane region" description="Helical" evidence="11">
    <location>
        <begin position="168"/>
        <end position="187"/>
    </location>
</feature>
<evidence type="ECO:0000256" key="6">
    <source>
        <dbReference type="ARBA" id="ARBA00022692"/>
    </source>
</evidence>
<keyword evidence="6 11" id="KW-0812">Transmembrane</keyword>
<comment type="subcellular location">
    <subcellularLocation>
        <location evidence="2">Membrane</location>
        <topology evidence="2">Multi-pass membrane protein</topology>
    </subcellularLocation>
</comment>
<dbReference type="SMART" id="SM00387">
    <property type="entry name" value="HATPase_c"/>
    <property type="match status" value="1"/>
</dbReference>
<dbReference type="Pfam" id="PF02518">
    <property type="entry name" value="HATPase_c"/>
    <property type="match status" value="1"/>
</dbReference>
<evidence type="ECO:0000256" key="1">
    <source>
        <dbReference type="ARBA" id="ARBA00000085"/>
    </source>
</evidence>
<dbReference type="InterPro" id="IPR004358">
    <property type="entry name" value="Sig_transdc_His_kin-like_C"/>
</dbReference>
<dbReference type="Gene3D" id="3.30.565.10">
    <property type="entry name" value="Histidine kinase-like ATPase, C-terminal domain"/>
    <property type="match status" value="1"/>
</dbReference>
<dbReference type="InterPro" id="IPR003594">
    <property type="entry name" value="HATPase_dom"/>
</dbReference>
<keyword evidence="7 14" id="KW-0418">Kinase</keyword>
<feature type="transmembrane region" description="Helical" evidence="11">
    <location>
        <begin position="12"/>
        <end position="34"/>
    </location>
</feature>
<dbReference type="Pfam" id="PF08521">
    <property type="entry name" value="2CSK_N"/>
    <property type="match status" value="1"/>
</dbReference>
<evidence type="ECO:0000256" key="10">
    <source>
        <dbReference type="ARBA" id="ARBA00023136"/>
    </source>
</evidence>
<evidence type="ECO:0000256" key="9">
    <source>
        <dbReference type="ARBA" id="ARBA00023012"/>
    </source>
</evidence>
<protein>
    <recommendedName>
        <fullName evidence="3">histidine kinase</fullName>
        <ecNumber evidence="3">2.7.13.3</ecNumber>
    </recommendedName>
</protein>
<dbReference type="PRINTS" id="PR00344">
    <property type="entry name" value="BCTRLSENSOR"/>
</dbReference>
<dbReference type="InterPro" id="IPR013727">
    <property type="entry name" value="2CSK_N"/>
</dbReference>
<dbReference type="SMART" id="SM00388">
    <property type="entry name" value="HisKA"/>
    <property type="match status" value="1"/>
</dbReference>
<evidence type="ECO:0000313" key="14">
    <source>
        <dbReference type="EMBL" id="SHH68103.1"/>
    </source>
</evidence>
<dbReference type="Gene3D" id="1.10.287.130">
    <property type="match status" value="1"/>
</dbReference>
<keyword evidence="9" id="KW-0902">Two-component regulatory system</keyword>
<keyword evidence="5" id="KW-0808">Transferase</keyword>
<dbReference type="GO" id="GO:0000155">
    <property type="term" value="F:phosphorelay sensor kinase activity"/>
    <property type="evidence" value="ECO:0007669"/>
    <property type="project" value="InterPro"/>
</dbReference>
<dbReference type="SUPFAM" id="SSF47384">
    <property type="entry name" value="Homodimeric domain of signal transducing histidine kinase"/>
    <property type="match status" value="1"/>
</dbReference>
<evidence type="ECO:0000259" key="12">
    <source>
        <dbReference type="PROSITE" id="PS50109"/>
    </source>
</evidence>
<feature type="domain" description="HAMP" evidence="13">
    <location>
        <begin position="188"/>
        <end position="241"/>
    </location>
</feature>
<dbReference type="GO" id="GO:0005886">
    <property type="term" value="C:plasma membrane"/>
    <property type="evidence" value="ECO:0007669"/>
    <property type="project" value="TreeGrafter"/>
</dbReference>
<accession>A0A1M5UZI7</accession>
<comment type="catalytic activity">
    <reaction evidence="1">
        <text>ATP + protein L-histidine = ADP + protein N-phospho-L-histidine.</text>
        <dbReference type="EC" id="2.7.13.3"/>
    </reaction>
</comment>
<organism evidence="14 15">
    <name type="scientific">Bradyrhizobium erythrophlei</name>
    <dbReference type="NCBI Taxonomy" id="1437360"/>
    <lineage>
        <taxon>Bacteria</taxon>
        <taxon>Pseudomonadati</taxon>
        <taxon>Pseudomonadota</taxon>
        <taxon>Alphaproteobacteria</taxon>
        <taxon>Hyphomicrobiales</taxon>
        <taxon>Nitrobacteraceae</taxon>
        <taxon>Bradyrhizobium</taxon>
    </lineage>
</organism>
<evidence type="ECO:0000256" key="5">
    <source>
        <dbReference type="ARBA" id="ARBA00022679"/>
    </source>
</evidence>
<dbReference type="EC" id="2.7.13.3" evidence="3"/>
<evidence type="ECO:0000313" key="15">
    <source>
        <dbReference type="Proteomes" id="UP000189796"/>
    </source>
</evidence>
<dbReference type="InterPro" id="IPR003661">
    <property type="entry name" value="HisK_dim/P_dom"/>
</dbReference>
<evidence type="ECO:0000259" key="13">
    <source>
        <dbReference type="PROSITE" id="PS50885"/>
    </source>
</evidence>
<dbReference type="Pfam" id="PF00512">
    <property type="entry name" value="HisKA"/>
    <property type="match status" value="1"/>
</dbReference>
<dbReference type="InterPro" id="IPR036890">
    <property type="entry name" value="HATPase_C_sf"/>
</dbReference>
<dbReference type="Proteomes" id="UP000189796">
    <property type="component" value="Chromosome I"/>
</dbReference>
<reference evidence="14 15" key="1">
    <citation type="submission" date="2016-11" db="EMBL/GenBank/DDBJ databases">
        <authorList>
            <person name="Jaros S."/>
            <person name="Januszkiewicz K."/>
            <person name="Wedrychowicz H."/>
        </authorList>
    </citation>
    <scope>NUCLEOTIDE SEQUENCE [LARGE SCALE GENOMIC DNA]</scope>
    <source>
        <strain evidence="14 15">GAS138</strain>
    </source>
</reference>
<dbReference type="InterPro" id="IPR050428">
    <property type="entry name" value="TCS_sensor_his_kinase"/>
</dbReference>
<dbReference type="InterPro" id="IPR005467">
    <property type="entry name" value="His_kinase_dom"/>
</dbReference>
<evidence type="ECO:0000256" key="2">
    <source>
        <dbReference type="ARBA" id="ARBA00004141"/>
    </source>
</evidence>
<evidence type="ECO:0000256" key="8">
    <source>
        <dbReference type="ARBA" id="ARBA00022989"/>
    </source>
</evidence>
<feature type="domain" description="Histidine kinase" evidence="12">
    <location>
        <begin position="249"/>
        <end position="451"/>
    </location>
</feature>
<evidence type="ECO:0000256" key="11">
    <source>
        <dbReference type="SAM" id="Phobius"/>
    </source>
</evidence>
<evidence type="ECO:0000256" key="4">
    <source>
        <dbReference type="ARBA" id="ARBA00022553"/>
    </source>
</evidence>
<dbReference type="PANTHER" id="PTHR45436">
    <property type="entry name" value="SENSOR HISTIDINE KINASE YKOH"/>
    <property type="match status" value="1"/>
</dbReference>
<dbReference type="OrthoDB" id="8673316at2"/>
<name>A0A1M5UZI7_9BRAD</name>
<dbReference type="PROSITE" id="PS50109">
    <property type="entry name" value="HIS_KIN"/>
    <property type="match status" value="1"/>
</dbReference>
<keyword evidence="10 11" id="KW-0472">Membrane</keyword>
<proteinExistence type="predicted"/>
<keyword evidence="8 11" id="KW-1133">Transmembrane helix</keyword>